<dbReference type="KEGG" id="oki:109870985"/>
<dbReference type="GeneTree" id="ENSGT00950000182849"/>
<dbReference type="AlphaFoldDB" id="A0A8C7FKS1"/>
<dbReference type="PANTHER" id="PTHR14191:SF6">
    <property type="entry name" value="NA(+)_H(+) EXCHANGE REGULATORY COFACTOR NHE-RF3-RELATED"/>
    <property type="match status" value="1"/>
</dbReference>
<feature type="domain" description="PDZ" evidence="4">
    <location>
        <begin position="233"/>
        <end position="313"/>
    </location>
</feature>
<organism evidence="5 6">
    <name type="scientific">Oncorhynchus kisutch</name>
    <name type="common">Coho salmon</name>
    <name type="synonym">Salmo kisutch</name>
    <dbReference type="NCBI Taxonomy" id="8019"/>
    <lineage>
        <taxon>Eukaryota</taxon>
        <taxon>Metazoa</taxon>
        <taxon>Chordata</taxon>
        <taxon>Craniata</taxon>
        <taxon>Vertebrata</taxon>
        <taxon>Euteleostomi</taxon>
        <taxon>Actinopterygii</taxon>
        <taxon>Neopterygii</taxon>
        <taxon>Teleostei</taxon>
        <taxon>Protacanthopterygii</taxon>
        <taxon>Salmoniformes</taxon>
        <taxon>Salmonidae</taxon>
        <taxon>Salmoninae</taxon>
        <taxon>Oncorhynchus</taxon>
    </lineage>
</organism>
<dbReference type="Gene3D" id="2.30.42.10">
    <property type="match status" value="4"/>
</dbReference>
<dbReference type="Proteomes" id="UP000694557">
    <property type="component" value="Unassembled WGS sequence"/>
</dbReference>
<protein>
    <submittedName>
        <fullName evidence="5">PDZ domain containing 1</fullName>
    </submittedName>
</protein>
<reference evidence="5" key="2">
    <citation type="submission" date="2025-09" db="UniProtKB">
        <authorList>
            <consortium name="Ensembl"/>
        </authorList>
    </citation>
    <scope>IDENTIFICATION</scope>
</reference>
<dbReference type="CDD" id="cd06768">
    <property type="entry name" value="PDZ_NHERF-like"/>
    <property type="match status" value="4"/>
</dbReference>
<feature type="domain" description="PDZ" evidence="4">
    <location>
        <begin position="8"/>
        <end position="89"/>
    </location>
</feature>
<dbReference type="GO" id="GO:0043495">
    <property type="term" value="F:protein-membrane adaptor activity"/>
    <property type="evidence" value="ECO:0007669"/>
    <property type="project" value="TreeGrafter"/>
</dbReference>
<feature type="compositionally biased region" description="Pro residues" evidence="3">
    <location>
        <begin position="467"/>
        <end position="521"/>
    </location>
</feature>
<evidence type="ECO:0000256" key="2">
    <source>
        <dbReference type="ARBA" id="ARBA00038110"/>
    </source>
</evidence>
<dbReference type="InterPro" id="IPR001478">
    <property type="entry name" value="PDZ"/>
</dbReference>
<feature type="domain" description="PDZ" evidence="4">
    <location>
        <begin position="125"/>
        <end position="205"/>
    </location>
</feature>
<keyword evidence="1" id="KW-0677">Repeat</keyword>
<evidence type="ECO:0000313" key="5">
    <source>
        <dbReference type="Ensembl" id="ENSOKIP00005029678.1"/>
    </source>
</evidence>
<evidence type="ECO:0000313" key="6">
    <source>
        <dbReference type="Proteomes" id="UP000694557"/>
    </source>
</evidence>
<dbReference type="InterPro" id="IPR051067">
    <property type="entry name" value="NHER"/>
</dbReference>
<evidence type="ECO:0000259" key="4">
    <source>
        <dbReference type="PROSITE" id="PS50106"/>
    </source>
</evidence>
<dbReference type="SMART" id="SM00228">
    <property type="entry name" value="PDZ"/>
    <property type="match status" value="4"/>
</dbReference>
<feature type="region of interest" description="Disordered" evidence="3">
    <location>
        <begin position="97"/>
        <end position="118"/>
    </location>
</feature>
<feature type="region of interest" description="Disordered" evidence="3">
    <location>
        <begin position="458"/>
        <end position="580"/>
    </location>
</feature>
<dbReference type="Pfam" id="PF00595">
    <property type="entry name" value="PDZ"/>
    <property type="match status" value="4"/>
</dbReference>
<dbReference type="SUPFAM" id="SSF50156">
    <property type="entry name" value="PDZ domain-like"/>
    <property type="match status" value="4"/>
</dbReference>
<dbReference type="InterPro" id="IPR036034">
    <property type="entry name" value="PDZ_sf"/>
</dbReference>
<feature type="compositionally biased region" description="Low complexity" evidence="3">
    <location>
        <begin position="565"/>
        <end position="580"/>
    </location>
</feature>
<gene>
    <name evidence="5" type="primary">PDZK1</name>
    <name evidence="5" type="synonym">LOC109870985</name>
</gene>
<keyword evidence="6" id="KW-1185">Reference proteome</keyword>
<comment type="similarity">
    <text evidence="2">Belongs to the NHER family.</text>
</comment>
<proteinExistence type="inferred from homology"/>
<evidence type="ECO:0000256" key="3">
    <source>
        <dbReference type="SAM" id="MobiDB-lite"/>
    </source>
</evidence>
<sequence length="580" mass="62268">MAGYKPRVIVLSKKPGHSFGFFLRVEKGEDGHLIRNLEMGGPSELAGLKDGDRILRVNGTYVDEMDHSRVVDLVKESGASVTFHVLDVASYKQAKTEGVDLSDPHPKPTQPTMNGVAGEAPKPKLCYLAKSSGGYGFSLRSVKGEVGMFMAEVNPGGVAERAGVKANDRLIEVNGENMENATHDQIVEKVKASGSRIMFLLVDEDTDKFYKNKRIKLGAGLATVKFLPLKPRIVDLFKGSDGYGYFLKAEPNKTGHFIKDIDRGSPADRAGLKEMDRLVAVEGEEVDSCSHEQVVDRIRQCGNKCCLLVVDEDTDTLYKMGGVSPLFYLEEMGFLLPASPPPSYPECIPALAPATTALLKLCKMEKTSAGYGFHLNSIQGVCGLYINEVVKGGAADRVGMEDDDIVVEVDGVNVEQSSHQQVVGLIRNSGSSLVLLVAGKQAYDHFKAKGVAITPQLLTPAPTARSPSPPPSPTARSPSPSPPLSPTARSPSPPPSPTARSPSPPPSPTARSPSPSPPPSPAQRHTPAQIDTPATLEEVREEVEEEEEEAKPYIPLPQTRERTPSVSSAASSCSSVDERL</sequence>
<evidence type="ECO:0000256" key="1">
    <source>
        <dbReference type="ARBA" id="ARBA00022737"/>
    </source>
</evidence>
<dbReference type="PROSITE" id="PS50106">
    <property type="entry name" value="PDZ"/>
    <property type="match status" value="4"/>
</dbReference>
<feature type="domain" description="PDZ" evidence="4">
    <location>
        <begin position="358"/>
        <end position="441"/>
    </location>
</feature>
<dbReference type="Ensembl" id="ENSOKIT00005031396.1">
    <property type="protein sequence ID" value="ENSOKIP00005029678.1"/>
    <property type="gene ID" value="ENSOKIG00005012816.1"/>
</dbReference>
<name>A0A8C7FKS1_ONCKI</name>
<dbReference type="GO" id="GO:0016324">
    <property type="term" value="C:apical plasma membrane"/>
    <property type="evidence" value="ECO:0007669"/>
    <property type="project" value="TreeGrafter"/>
</dbReference>
<feature type="compositionally biased region" description="Basic and acidic residues" evidence="3">
    <location>
        <begin position="97"/>
        <end position="106"/>
    </location>
</feature>
<dbReference type="PANTHER" id="PTHR14191">
    <property type="entry name" value="PDZ DOMAIN CONTAINING PROTEIN"/>
    <property type="match status" value="1"/>
</dbReference>
<feature type="compositionally biased region" description="Acidic residues" evidence="3">
    <location>
        <begin position="539"/>
        <end position="549"/>
    </location>
</feature>
<dbReference type="GO" id="GO:0072659">
    <property type="term" value="P:protein localization to plasma membrane"/>
    <property type="evidence" value="ECO:0007669"/>
    <property type="project" value="TreeGrafter"/>
</dbReference>
<accession>A0A8C7FKS1</accession>
<dbReference type="PRINTS" id="PR01217">
    <property type="entry name" value="PRICHEXTENSN"/>
</dbReference>
<reference evidence="5" key="1">
    <citation type="submission" date="2025-08" db="UniProtKB">
        <authorList>
            <consortium name="Ensembl"/>
        </authorList>
    </citation>
    <scope>IDENTIFICATION</scope>
</reference>